<dbReference type="Proteomes" id="UP001220658">
    <property type="component" value="Unassembled WGS sequence"/>
</dbReference>
<sequence>MEIVDIEENSGSEKMTREELKERIDELMRQYADEEIDGATYAENMIELTTSVQNENNEE</sequence>
<protein>
    <submittedName>
        <fullName evidence="2">Uncharacterized protein</fullName>
    </submittedName>
</protein>
<evidence type="ECO:0000256" key="1">
    <source>
        <dbReference type="SAM" id="Coils"/>
    </source>
</evidence>
<dbReference type="AlphaFoldDB" id="A0AAW6FNT1"/>
<reference evidence="2" key="1">
    <citation type="submission" date="2023-01" db="EMBL/GenBank/DDBJ databases">
        <title>Human gut microbiome strain richness.</title>
        <authorList>
            <person name="Chen-Liaw A."/>
        </authorList>
    </citation>
    <scope>NUCLEOTIDE SEQUENCE</scope>
    <source>
        <strain evidence="2">D55st1_G4_D55t1_190419</strain>
    </source>
</reference>
<dbReference type="RefSeq" id="WP_195190865.1">
    <property type="nucleotide sequence ID" value="NZ_JADMUL010000004.1"/>
</dbReference>
<evidence type="ECO:0000313" key="3">
    <source>
        <dbReference type="Proteomes" id="UP001220658"/>
    </source>
</evidence>
<accession>A0AAW6FNT1</accession>
<name>A0AAW6FNT1_9FIRM</name>
<comment type="caution">
    <text evidence="2">The sequence shown here is derived from an EMBL/GenBank/DDBJ whole genome shotgun (WGS) entry which is preliminary data.</text>
</comment>
<proteinExistence type="predicted"/>
<feature type="coiled-coil region" evidence="1">
    <location>
        <begin position="10"/>
        <end position="37"/>
    </location>
</feature>
<keyword evidence="1" id="KW-0175">Coiled coil</keyword>
<organism evidence="2 3">
    <name type="scientific">Faecalitalea cylindroides</name>
    <dbReference type="NCBI Taxonomy" id="39483"/>
    <lineage>
        <taxon>Bacteria</taxon>
        <taxon>Bacillati</taxon>
        <taxon>Bacillota</taxon>
        <taxon>Erysipelotrichia</taxon>
        <taxon>Erysipelotrichales</taxon>
        <taxon>Erysipelotrichaceae</taxon>
        <taxon>Faecalitalea</taxon>
    </lineage>
</organism>
<gene>
    <name evidence="2" type="ORF">POG00_02970</name>
</gene>
<dbReference type="EMBL" id="JAQNCK010000005">
    <property type="protein sequence ID" value="MDC0827668.1"/>
    <property type="molecule type" value="Genomic_DNA"/>
</dbReference>
<evidence type="ECO:0000313" key="2">
    <source>
        <dbReference type="EMBL" id="MDC0827668.1"/>
    </source>
</evidence>